<feature type="transmembrane region" description="Helical" evidence="1">
    <location>
        <begin position="51"/>
        <end position="71"/>
    </location>
</feature>
<evidence type="ECO:0000256" key="1">
    <source>
        <dbReference type="SAM" id="Phobius"/>
    </source>
</evidence>
<gene>
    <name evidence="2" type="ORF">S03H2_18079</name>
</gene>
<accession>X1ERM3</accession>
<dbReference type="AlphaFoldDB" id="X1ERM3"/>
<sequence length="76" mass="8629">KYTVFTMPQRMSADGWELDGKPALNNLGLMPVFSSEDDSGIITFAKFYREYLPIGIISLISLVTLGTIWVWKHPHN</sequence>
<keyword evidence="1" id="KW-1133">Transmembrane helix</keyword>
<protein>
    <recommendedName>
        <fullName evidence="3">ResB-like domain-containing protein</fullName>
    </recommendedName>
</protein>
<organism evidence="2">
    <name type="scientific">marine sediment metagenome</name>
    <dbReference type="NCBI Taxonomy" id="412755"/>
    <lineage>
        <taxon>unclassified sequences</taxon>
        <taxon>metagenomes</taxon>
        <taxon>ecological metagenomes</taxon>
    </lineage>
</organism>
<reference evidence="2" key="1">
    <citation type="journal article" date="2014" name="Front. Microbiol.">
        <title>High frequency of phylogenetically diverse reductive dehalogenase-homologous genes in deep subseafloor sedimentary metagenomes.</title>
        <authorList>
            <person name="Kawai M."/>
            <person name="Futagami T."/>
            <person name="Toyoda A."/>
            <person name="Takaki Y."/>
            <person name="Nishi S."/>
            <person name="Hori S."/>
            <person name="Arai W."/>
            <person name="Tsubouchi T."/>
            <person name="Morono Y."/>
            <person name="Uchiyama I."/>
            <person name="Ito T."/>
            <person name="Fujiyama A."/>
            <person name="Inagaki F."/>
            <person name="Takami H."/>
        </authorList>
    </citation>
    <scope>NUCLEOTIDE SEQUENCE</scope>
    <source>
        <strain evidence="2">Expedition CK06-06</strain>
    </source>
</reference>
<evidence type="ECO:0008006" key="3">
    <source>
        <dbReference type="Google" id="ProtNLM"/>
    </source>
</evidence>
<comment type="caution">
    <text evidence="2">The sequence shown here is derived from an EMBL/GenBank/DDBJ whole genome shotgun (WGS) entry which is preliminary data.</text>
</comment>
<keyword evidence="1" id="KW-0472">Membrane</keyword>
<feature type="non-terminal residue" evidence="2">
    <location>
        <position position="1"/>
    </location>
</feature>
<keyword evidence="1" id="KW-0812">Transmembrane</keyword>
<evidence type="ECO:0000313" key="2">
    <source>
        <dbReference type="EMBL" id="GAH36021.1"/>
    </source>
</evidence>
<name>X1ERM3_9ZZZZ</name>
<dbReference type="EMBL" id="BARU01009361">
    <property type="protein sequence ID" value="GAH36021.1"/>
    <property type="molecule type" value="Genomic_DNA"/>
</dbReference>
<proteinExistence type="predicted"/>